<reference evidence="2 3" key="1">
    <citation type="submission" date="2024-09" db="EMBL/GenBank/DDBJ databases">
        <title>Chromosome-scale assembly of Riccia sorocarpa.</title>
        <authorList>
            <person name="Paukszto L."/>
        </authorList>
    </citation>
    <scope>NUCLEOTIDE SEQUENCE [LARGE SCALE GENOMIC DNA]</scope>
    <source>
        <strain evidence="2">LP-2024</strain>
        <tissue evidence="2">Aerial parts of the thallus</tissue>
    </source>
</reference>
<evidence type="ECO:0000313" key="2">
    <source>
        <dbReference type="EMBL" id="KAL3681218.1"/>
    </source>
</evidence>
<evidence type="ECO:0000313" key="3">
    <source>
        <dbReference type="Proteomes" id="UP001633002"/>
    </source>
</evidence>
<feature type="compositionally biased region" description="Acidic residues" evidence="1">
    <location>
        <begin position="58"/>
        <end position="78"/>
    </location>
</feature>
<gene>
    <name evidence="2" type="ORF">R1sor_024174</name>
</gene>
<protein>
    <submittedName>
        <fullName evidence="2">Uncharacterized protein</fullName>
    </submittedName>
</protein>
<sequence>MSSVLLLDMSMSEVSRFMNVGQIKTSATIERMVAEIQSCFQKRSKLSEGIIKAKLSDVEDNEEGEVAEEPEEEEEEEPATVVHKGKMVVTKKPRIVGLSTGTQTTS</sequence>
<name>A0ABD3GQH8_9MARC</name>
<organism evidence="2 3">
    <name type="scientific">Riccia sorocarpa</name>
    <dbReference type="NCBI Taxonomy" id="122646"/>
    <lineage>
        <taxon>Eukaryota</taxon>
        <taxon>Viridiplantae</taxon>
        <taxon>Streptophyta</taxon>
        <taxon>Embryophyta</taxon>
        <taxon>Marchantiophyta</taxon>
        <taxon>Marchantiopsida</taxon>
        <taxon>Marchantiidae</taxon>
        <taxon>Marchantiales</taxon>
        <taxon>Ricciaceae</taxon>
        <taxon>Riccia</taxon>
    </lineage>
</organism>
<proteinExistence type="predicted"/>
<keyword evidence="3" id="KW-1185">Reference proteome</keyword>
<feature type="region of interest" description="Disordered" evidence="1">
    <location>
        <begin position="57"/>
        <end position="81"/>
    </location>
</feature>
<comment type="caution">
    <text evidence="2">The sequence shown here is derived from an EMBL/GenBank/DDBJ whole genome shotgun (WGS) entry which is preliminary data.</text>
</comment>
<dbReference type="AlphaFoldDB" id="A0ABD3GQH8"/>
<dbReference type="Proteomes" id="UP001633002">
    <property type="component" value="Unassembled WGS sequence"/>
</dbReference>
<accession>A0ABD3GQH8</accession>
<dbReference type="EMBL" id="JBJQOH010000007">
    <property type="protein sequence ID" value="KAL3681218.1"/>
    <property type="molecule type" value="Genomic_DNA"/>
</dbReference>
<evidence type="ECO:0000256" key="1">
    <source>
        <dbReference type="SAM" id="MobiDB-lite"/>
    </source>
</evidence>